<dbReference type="InterPro" id="IPR007862">
    <property type="entry name" value="Adenylate_kinase_lid-dom"/>
</dbReference>
<feature type="domain" description="Adenylate kinase active site lid" evidence="4">
    <location>
        <begin position="127"/>
        <end position="164"/>
    </location>
</feature>
<dbReference type="Gene3D" id="3.40.50.300">
    <property type="entry name" value="P-loop containing nucleotide triphosphate hydrolases"/>
    <property type="match status" value="1"/>
</dbReference>
<dbReference type="NCBIfam" id="TIGR01351">
    <property type="entry name" value="adk"/>
    <property type="match status" value="1"/>
</dbReference>
<dbReference type="GO" id="GO:0005524">
    <property type="term" value="F:ATP binding"/>
    <property type="evidence" value="ECO:0007669"/>
    <property type="project" value="InterPro"/>
</dbReference>
<dbReference type="AlphaFoldDB" id="A0A3B0Z097"/>
<evidence type="ECO:0000259" key="4">
    <source>
        <dbReference type="Pfam" id="PF05191"/>
    </source>
</evidence>
<accession>A0A3B0Z097</accession>
<keyword evidence="3 5" id="KW-0418">Kinase</keyword>
<dbReference type="NCBIfam" id="NF011100">
    <property type="entry name" value="PRK14527.1"/>
    <property type="match status" value="1"/>
</dbReference>
<dbReference type="FunFam" id="3.40.50.300:FF:000106">
    <property type="entry name" value="Adenylate kinase mitochondrial"/>
    <property type="match status" value="1"/>
</dbReference>
<dbReference type="PANTHER" id="PTHR23359">
    <property type="entry name" value="NUCLEOTIDE KINASE"/>
    <property type="match status" value="1"/>
</dbReference>
<dbReference type="NCBIfam" id="NF001381">
    <property type="entry name" value="PRK00279.1-3"/>
    <property type="match status" value="1"/>
</dbReference>
<gene>
    <name evidence="5" type="ORF">MNBD_GAMMA15-2166</name>
</gene>
<dbReference type="PROSITE" id="PS00113">
    <property type="entry name" value="ADENYLATE_KINASE"/>
    <property type="match status" value="1"/>
</dbReference>
<dbReference type="CDD" id="cd01428">
    <property type="entry name" value="ADK"/>
    <property type="match status" value="1"/>
</dbReference>
<dbReference type="Pfam" id="PF00406">
    <property type="entry name" value="ADK"/>
    <property type="match status" value="1"/>
</dbReference>
<evidence type="ECO:0000256" key="3">
    <source>
        <dbReference type="ARBA" id="ARBA00022777"/>
    </source>
</evidence>
<dbReference type="Pfam" id="PF05191">
    <property type="entry name" value="ADK_lid"/>
    <property type="match status" value="1"/>
</dbReference>
<dbReference type="InterPro" id="IPR033690">
    <property type="entry name" value="Adenylat_kinase_CS"/>
</dbReference>
<dbReference type="HAMAP" id="MF_00235">
    <property type="entry name" value="Adenylate_kinase_Adk"/>
    <property type="match status" value="1"/>
</dbReference>
<dbReference type="PRINTS" id="PR00094">
    <property type="entry name" value="ADENYLTKNASE"/>
</dbReference>
<sequence>MKLILLGAPGAGKGTVAKLLTEMDGAVQISTGDILRGAVQAGTELGKQAQAYMNAGDLVPDELIMGIMGKRLQEPDCEKGFLLDGFPRTIPQAEALKVMLNELGIKLDMAVNIDVPRDVILDRLTTRRTCSNSDCQAIYNTKSNPPKVEGVCDKCGSPAIQREDETVEAINHRLETYSEKTAPLIGFYEGEGMCVTVNATSSEDVINAIKERLAA</sequence>
<dbReference type="EC" id="2.7.4.3" evidence="5"/>
<dbReference type="InterPro" id="IPR027417">
    <property type="entry name" value="P-loop_NTPase"/>
</dbReference>
<dbReference type="EMBL" id="UOFN01000038">
    <property type="protein sequence ID" value="VAW74644.1"/>
    <property type="molecule type" value="Genomic_DNA"/>
</dbReference>
<protein>
    <submittedName>
        <fullName evidence="5">Adenylate kinase</fullName>
        <ecNumber evidence="5">2.7.4.3</ecNumber>
    </submittedName>
</protein>
<keyword evidence="1 5" id="KW-0808">Transferase</keyword>
<keyword evidence="2" id="KW-0547">Nucleotide-binding</keyword>
<evidence type="ECO:0000256" key="2">
    <source>
        <dbReference type="ARBA" id="ARBA00022741"/>
    </source>
</evidence>
<name>A0A3B0Z097_9ZZZZ</name>
<organism evidence="5">
    <name type="scientific">hydrothermal vent metagenome</name>
    <dbReference type="NCBI Taxonomy" id="652676"/>
    <lineage>
        <taxon>unclassified sequences</taxon>
        <taxon>metagenomes</taxon>
        <taxon>ecological metagenomes</taxon>
    </lineage>
</organism>
<dbReference type="NCBIfam" id="NF001380">
    <property type="entry name" value="PRK00279.1-2"/>
    <property type="match status" value="1"/>
</dbReference>
<dbReference type="SUPFAM" id="SSF52540">
    <property type="entry name" value="P-loop containing nucleoside triphosphate hydrolases"/>
    <property type="match status" value="1"/>
</dbReference>
<reference evidence="5" key="1">
    <citation type="submission" date="2018-06" db="EMBL/GenBank/DDBJ databases">
        <authorList>
            <person name="Zhirakovskaya E."/>
        </authorList>
    </citation>
    <scope>NUCLEOTIDE SEQUENCE</scope>
</reference>
<proteinExistence type="inferred from homology"/>
<dbReference type="InterPro" id="IPR000850">
    <property type="entry name" value="Adenylat/UMP-CMP_kin"/>
</dbReference>
<dbReference type="GO" id="GO:0004017">
    <property type="term" value="F:AMP kinase activity"/>
    <property type="evidence" value="ECO:0007669"/>
    <property type="project" value="UniProtKB-EC"/>
</dbReference>
<evidence type="ECO:0000313" key="5">
    <source>
        <dbReference type="EMBL" id="VAW74644.1"/>
    </source>
</evidence>
<dbReference type="InterPro" id="IPR006259">
    <property type="entry name" value="Adenyl_kin_sub"/>
</dbReference>
<evidence type="ECO:0000256" key="1">
    <source>
        <dbReference type="ARBA" id="ARBA00022679"/>
    </source>
</evidence>